<dbReference type="PROSITE" id="PS01079">
    <property type="entry name" value="MOCF_BIOSYNTHESIS_2"/>
    <property type="match status" value="1"/>
</dbReference>
<dbReference type="SUPFAM" id="SSF53218">
    <property type="entry name" value="Molybdenum cofactor biosynthesis proteins"/>
    <property type="match status" value="1"/>
</dbReference>
<feature type="domain" description="MoaB/Mog" evidence="11">
    <location>
        <begin position="181"/>
        <end position="317"/>
    </location>
</feature>
<dbReference type="Gene3D" id="3.40.980.10">
    <property type="entry name" value="MoaB/Mog-like domain"/>
    <property type="match status" value="1"/>
</dbReference>
<keyword evidence="10" id="KW-0460">Magnesium</keyword>
<evidence type="ECO:0000256" key="10">
    <source>
        <dbReference type="RuleBase" id="RU365090"/>
    </source>
</evidence>
<proteinExistence type="inferred from homology"/>
<dbReference type="InterPro" id="IPR008284">
    <property type="entry name" value="MoCF_biosynth_CS"/>
</dbReference>
<keyword evidence="13" id="KW-1185">Reference proteome</keyword>
<name>A0ABM6RVC9_9FIRM</name>
<dbReference type="NCBIfam" id="NF045515">
    <property type="entry name" value="Glp_gephyrin"/>
    <property type="match status" value="1"/>
</dbReference>
<dbReference type="InterPro" id="IPR038987">
    <property type="entry name" value="MoeA-like"/>
</dbReference>
<evidence type="ECO:0000256" key="2">
    <source>
        <dbReference type="ARBA" id="ARBA00003487"/>
    </source>
</evidence>
<dbReference type="PANTHER" id="PTHR10192:SF5">
    <property type="entry name" value="GEPHYRIN"/>
    <property type="match status" value="1"/>
</dbReference>
<evidence type="ECO:0000313" key="13">
    <source>
        <dbReference type="Proteomes" id="UP000325292"/>
    </source>
</evidence>
<protein>
    <recommendedName>
        <fullName evidence="6 10">Molybdopterin molybdenumtransferase</fullName>
        <ecNumber evidence="5 10">2.10.1.1</ecNumber>
    </recommendedName>
</protein>
<dbReference type="CDD" id="cd00887">
    <property type="entry name" value="MoeA"/>
    <property type="match status" value="1"/>
</dbReference>
<dbReference type="Proteomes" id="UP000325292">
    <property type="component" value="Chromosome"/>
</dbReference>
<organism evidence="12 13">
    <name type="scientific">Sulfobacillus thermotolerans</name>
    <dbReference type="NCBI Taxonomy" id="338644"/>
    <lineage>
        <taxon>Bacteria</taxon>
        <taxon>Bacillati</taxon>
        <taxon>Bacillota</taxon>
        <taxon>Clostridia</taxon>
        <taxon>Eubacteriales</taxon>
        <taxon>Clostridiales Family XVII. Incertae Sedis</taxon>
        <taxon>Sulfobacillus</taxon>
    </lineage>
</organism>
<keyword evidence="10" id="KW-0479">Metal-binding</keyword>
<comment type="catalytic activity">
    <reaction evidence="9">
        <text>adenylyl-molybdopterin + molybdate = Mo-molybdopterin + AMP + H(+)</text>
        <dbReference type="Rhea" id="RHEA:35047"/>
        <dbReference type="ChEBI" id="CHEBI:15378"/>
        <dbReference type="ChEBI" id="CHEBI:36264"/>
        <dbReference type="ChEBI" id="CHEBI:62727"/>
        <dbReference type="ChEBI" id="CHEBI:71302"/>
        <dbReference type="ChEBI" id="CHEBI:456215"/>
        <dbReference type="EC" id="2.10.1.1"/>
    </reaction>
</comment>
<sequence>MMSVEEAQSRILAHVPPRKTPELISLMDALGRIVAAPIACHEDIPGFTNSSMDGYAVHAADLAKASRENPVSLEVRGVIAAGHPLSRPLQSGEAYKIMTGAPLPPGADAVIQVEWTTTPAPGRMSAWAPVSPGQNVRQAGQDMRAGQKILEPGTVLSPPLIGILASLGMDHVPVMPKPHVAIVSTGDELVPPGQPLGPGQIRNSNSYALAAAITAAGGKPWLLPPARDTKEAIASRLAEAQTADIILSSGGVSVGDFDWVKQVLEEEGQLELWRVNMKPGKPLAFGMLHGRPFFGLPGNPVSALVTFELFVRPMIRTWLADANWRRLTLALPLFEPFTEIQDRWHYVRSRLVTEHGQLWVHPYAQQDSAVQSSWIGADALMIVPPDTGPYKAGEIMTVMLLRSGF</sequence>
<dbReference type="EC" id="2.10.1.1" evidence="5 10"/>
<dbReference type="Pfam" id="PF03454">
    <property type="entry name" value="MoeA_C"/>
    <property type="match status" value="1"/>
</dbReference>
<evidence type="ECO:0000256" key="3">
    <source>
        <dbReference type="ARBA" id="ARBA00005046"/>
    </source>
</evidence>
<evidence type="ECO:0000256" key="7">
    <source>
        <dbReference type="ARBA" id="ARBA00022505"/>
    </source>
</evidence>
<evidence type="ECO:0000256" key="4">
    <source>
        <dbReference type="ARBA" id="ARBA00010763"/>
    </source>
</evidence>
<reference evidence="12 13" key="1">
    <citation type="journal article" date="2019" name="Sci. Rep.">
        <title>Sulfobacillus thermotolerans: new insights into resistance and metabolic capacities of acidophilic chemolithotrophs.</title>
        <authorList>
            <person name="Panyushkina A.E."/>
            <person name="Babenko V.V."/>
            <person name="Nikitina A.S."/>
            <person name="Selezneva O.V."/>
            <person name="Tsaplina I.A."/>
            <person name="Letarova M.A."/>
            <person name="Kostryukova E.S."/>
            <person name="Letarov A.V."/>
        </authorList>
    </citation>
    <scope>NUCLEOTIDE SEQUENCE [LARGE SCALE GENOMIC DNA]</scope>
    <source>
        <strain evidence="12 13">Kr1</strain>
    </source>
</reference>
<dbReference type="NCBIfam" id="TIGR00177">
    <property type="entry name" value="molyb_syn"/>
    <property type="match status" value="1"/>
</dbReference>
<dbReference type="PANTHER" id="PTHR10192">
    <property type="entry name" value="MOLYBDOPTERIN BIOSYNTHESIS PROTEIN"/>
    <property type="match status" value="1"/>
</dbReference>
<keyword evidence="8 10" id="KW-0501">Molybdenum cofactor biosynthesis</keyword>
<dbReference type="SUPFAM" id="SSF63882">
    <property type="entry name" value="MoeA N-terminal region -like"/>
    <property type="match status" value="1"/>
</dbReference>
<evidence type="ECO:0000256" key="9">
    <source>
        <dbReference type="ARBA" id="ARBA00047317"/>
    </source>
</evidence>
<comment type="function">
    <text evidence="2">May be involved in the biosynthesis of molybdopterin.</text>
</comment>
<evidence type="ECO:0000259" key="11">
    <source>
        <dbReference type="SMART" id="SM00852"/>
    </source>
</evidence>
<dbReference type="InterPro" id="IPR005110">
    <property type="entry name" value="MoeA_linker/N"/>
</dbReference>
<comment type="pathway">
    <text evidence="3 10">Cofactor biosynthesis; molybdopterin biosynthesis.</text>
</comment>
<dbReference type="InterPro" id="IPR036688">
    <property type="entry name" value="MoeA_C_domain_IV_sf"/>
</dbReference>
<accession>A0ABM6RVC9</accession>
<comment type="similarity">
    <text evidence="4 10">Belongs to the MoeA family.</text>
</comment>
<gene>
    <name evidence="12" type="ORF">BXT84_01905</name>
</gene>
<comment type="function">
    <text evidence="1 10">Catalyzes the insertion of molybdate into adenylated molybdopterin with the concomitant release of AMP.</text>
</comment>
<evidence type="ECO:0000256" key="6">
    <source>
        <dbReference type="ARBA" id="ARBA00021108"/>
    </source>
</evidence>
<evidence type="ECO:0000313" key="12">
    <source>
        <dbReference type="EMBL" id="AUW95340.1"/>
    </source>
</evidence>
<evidence type="ECO:0000256" key="1">
    <source>
        <dbReference type="ARBA" id="ARBA00002901"/>
    </source>
</evidence>
<evidence type="ECO:0000256" key="8">
    <source>
        <dbReference type="ARBA" id="ARBA00023150"/>
    </source>
</evidence>
<dbReference type="InterPro" id="IPR005111">
    <property type="entry name" value="MoeA_C_domain_IV"/>
</dbReference>
<keyword evidence="7 10" id="KW-0500">Molybdenum</keyword>
<dbReference type="SMART" id="SM00852">
    <property type="entry name" value="MoCF_biosynth"/>
    <property type="match status" value="1"/>
</dbReference>
<dbReference type="Pfam" id="PF03453">
    <property type="entry name" value="MoeA_N"/>
    <property type="match status" value="1"/>
</dbReference>
<evidence type="ECO:0000256" key="5">
    <source>
        <dbReference type="ARBA" id="ARBA00013269"/>
    </source>
</evidence>
<dbReference type="InterPro" id="IPR001453">
    <property type="entry name" value="MoaB/Mog_dom"/>
</dbReference>
<dbReference type="EMBL" id="CP019454">
    <property type="protein sequence ID" value="AUW95340.1"/>
    <property type="molecule type" value="Genomic_DNA"/>
</dbReference>
<dbReference type="Pfam" id="PF00994">
    <property type="entry name" value="MoCF_biosynth"/>
    <property type="match status" value="1"/>
</dbReference>
<dbReference type="Gene3D" id="2.40.340.10">
    <property type="entry name" value="MoeA, C-terminal, domain IV"/>
    <property type="match status" value="1"/>
</dbReference>
<dbReference type="InterPro" id="IPR036135">
    <property type="entry name" value="MoeA_linker/N_sf"/>
</dbReference>
<keyword evidence="10" id="KW-0808">Transferase</keyword>
<dbReference type="Gene3D" id="3.90.105.10">
    <property type="entry name" value="Molybdopterin biosynthesis moea protein, domain 2"/>
    <property type="match status" value="1"/>
</dbReference>
<dbReference type="Gene3D" id="2.170.190.11">
    <property type="entry name" value="Molybdopterin biosynthesis moea protein, domain 3"/>
    <property type="match status" value="1"/>
</dbReference>
<comment type="cofactor">
    <cofactor evidence="10">
        <name>Mg(2+)</name>
        <dbReference type="ChEBI" id="CHEBI:18420"/>
    </cofactor>
</comment>
<dbReference type="SUPFAM" id="SSF63867">
    <property type="entry name" value="MoeA C-terminal domain-like"/>
    <property type="match status" value="1"/>
</dbReference>
<dbReference type="InterPro" id="IPR036425">
    <property type="entry name" value="MoaB/Mog-like_dom_sf"/>
</dbReference>